<dbReference type="AlphaFoldDB" id="A0A9Q3HTN6"/>
<dbReference type="OrthoDB" id="2506710at2759"/>
<reference evidence="1" key="1">
    <citation type="submission" date="2021-03" db="EMBL/GenBank/DDBJ databases">
        <title>Draft genome sequence of rust myrtle Austropuccinia psidii MF-1, a brazilian biotype.</title>
        <authorList>
            <person name="Quecine M.C."/>
            <person name="Pachon D.M.R."/>
            <person name="Bonatelli M.L."/>
            <person name="Correr F.H."/>
            <person name="Franceschini L.M."/>
            <person name="Leite T.F."/>
            <person name="Margarido G.R.A."/>
            <person name="Almeida C.A."/>
            <person name="Ferrarezi J.A."/>
            <person name="Labate C.A."/>
        </authorList>
    </citation>
    <scope>NUCLEOTIDE SEQUENCE</scope>
    <source>
        <strain evidence="1">MF-1</strain>
    </source>
</reference>
<gene>
    <name evidence="1" type="ORF">O181_053625</name>
</gene>
<evidence type="ECO:0000313" key="2">
    <source>
        <dbReference type="Proteomes" id="UP000765509"/>
    </source>
</evidence>
<keyword evidence="2" id="KW-1185">Reference proteome</keyword>
<organism evidence="1 2">
    <name type="scientific">Austropuccinia psidii MF-1</name>
    <dbReference type="NCBI Taxonomy" id="1389203"/>
    <lineage>
        <taxon>Eukaryota</taxon>
        <taxon>Fungi</taxon>
        <taxon>Dikarya</taxon>
        <taxon>Basidiomycota</taxon>
        <taxon>Pucciniomycotina</taxon>
        <taxon>Pucciniomycetes</taxon>
        <taxon>Pucciniales</taxon>
        <taxon>Sphaerophragmiaceae</taxon>
        <taxon>Austropuccinia</taxon>
    </lineage>
</organism>
<proteinExistence type="predicted"/>
<dbReference type="EMBL" id="AVOT02023702">
    <property type="protein sequence ID" value="MBW0513910.1"/>
    <property type="molecule type" value="Genomic_DNA"/>
</dbReference>
<evidence type="ECO:0000313" key="1">
    <source>
        <dbReference type="EMBL" id="MBW0513910.1"/>
    </source>
</evidence>
<name>A0A9Q3HTN6_9BASI</name>
<dbReference type="Proteomes" id="UP000765509">
    <property type="component" value="Unassembled WGS sequence"/>
</dbReference>
<sequence>MRQDYVKHSWPLWKEEIISKWANDSGRFRMEKYFEEAIFYSERDRPISWFIKQKDRLTDLHPDIFEKMVPKRILRKCGGDLNHSIRARCIELFDTGDYINSMEEITTRTKMVEIGINPQ</sequence>
<comment type="caution">
    <text evidence="1">The sequence shown here is derived from an EMBL/GenBank/DDBJ whole genome shotgun (WGS) entry which is preliminary data.</text>
</comment>
<protein>
    <submittedName>
        <fullName evidence="1">Uncharacterized protein</fullName>
    </submittedName>
</protein>
<accession>A0A9Q3HTN6</accession>